<dbReference type="RefSeq" id="WP_111349280.1">
    <property type="nucleotide sequence ID" value="NZ_QHHQ01000005.1"/>
</dbReference>
<dbReference type="Proteomes" id="UP000249590">
    <property type="component" value="Unassembled WGS sequence"/>
</dbReference>
<dbReference type="EMBL" id="QHHQ01000005">
    <property type="protein sequence ID" value="RAH99208.1"/>
    <property type="molecule type" value="Genomic_DNA"/>
</dbReference>
<comment type="caution">
    <text evidence="1">The sequence shown here is derived from an EMBL/GenBank/DDBJ whole genome shotgun (WGS) entry which is preliminary data.</text>
</comment>
<proteinExistence type="predicted"/>
<keyword evidence="2" id="KW-1185">Reference proteome</keyword>
<reference evidence="1 2" key="1">
    <citation type="submission" date="2018-05" db="EMBL/GenBank/DDBJ databases">
        <title>Acuticoccus sediminis sp. nov., isolated from deep-sea sediment of Indian Ocean.</title>
        <authorList>
            <person name="Liu X."/>
            <person name="Lai Q."/>
            <person name="Du Y."/>
            <person name="Sun F."/>
            <person name="Zhang X."/>
            <person name="Wang S."/>
            <person name="Shao Z."/>
        </authorList>
    </citation>
    <scope>NUCLEOTIDE SEQUENCE [LARGE SCALE GENOMIC DNA]</scope>
    <source>
        <strain evidence="1 2">PTG4-2</strain>
    </source>
</reference>
<dbReference type="OrthoDB" id="7822597at2"/>
<gene>
    <name evidence="1" type="ORF">DLJ53_21935</name>
</gene>
<name>A0A8B2NLZ8_9HYPH</name>
<evidence type="ECO:0008006" key="3">
    <source>
        <dbReference type="Google" id="ProtNLM"/>
    </source>
</evidence>
<evidence type="ECO:0000313" key="2">
    <source>
        <dbReference type="Proteomes" id="UP000249590"/>
    </source>
</evidence>
<organism evidence="1 2">
    <name type="scientific">Acuticoccus sediminis</name>
    <dbReference type="NCBI Taxonomy" id="2184697"/>
    <lineage>
        <taxon>Bacteria</taxon>
        <taxon>Pseudomonadati</taxon>
        <taxon>Pseudomonadota</taxon>
        <taxon>Alphaproteobacteria</taxon>
        <taxon>Hyphomicrobiales</taxon>
        <taxon>Amorphaceae</taxon>
        <taxon>Acuticoccus</taxon>
    </lineage>
</organism>
<evidence type="ECO:0000313" key="1">
    <source>
        <dbReference type="EMBL" id="RAH99208.1"/>
    </source>
</evidence>
<sequence length="283" mass="31598">MTTDETRGSGREMDRVSAMAAQVVAATSQSLPDGPDGSQVRLVPPGWSLERLAPIVPPLLPHVSQVISVDEADSFTLYYEAFATPQTRLFADVRHGVLTAVLDYHDAGSDETEYADPAPGRLAHRLVYAAPKSVEWQRWADLHRRAIDQEALLEFLEENAQDIVRPAAADVLEMVTEFRSIRSTRFSRKMNLTNGSVAMSFSDEEAGDQTVHAPSEMTIHVPVFEGGERVEIKVFLRTRAPNGKLSFLLVIHRKELVERELFCETVRGIEETLSTPVWWGRIS</sequence>
<accession>A0A8B2NLZ8</accession>
<dbReference type="InterPro" id="IPR019276">
    <property type="entry name" value="DUF2303"/>
</dbReference>
<dbReference type="Pfam" id="PF10065">
    <property type="entry name" value="DUF2303"/>
    <property type="match status" value="1"/>
</dbReference>
<protein>
    <recommendedName>
        <fullName evidence="3">DUF2303 family protein</fullName>
    </recommendedName>
</protein>
<dbReference type="AlphaFoldDB" id="A0A8B2NLZ8"/>